<dbReference type="SMART" id="SM01224">
    <property type="entry name" value="G_gamma"/>
    <property type="match status" value="1"/>
</dbReference>
<comment type="subunit">
    <text evidence="9">G proteins are composed of 3 units; alpha, beta and gamma.</text>
</comment>
<gene>
    <name evidence="11" type="ORF">LSH36_396g06029</name>
</gene>
<evidence type="ECO:0000256" key="2">
    <source>
        <dbReference type="ARBA" id="ARBA00007431"/>
    </source>
</evidence>
<dbReference type="InterPro" id="IPR036284">
    <property type="entry name" value="GGL_sf"/>
</dbReference>
<evidence type="ECO:0000256" key="8">
    <source>
        <dbReference type="ARBA" id="ARBA00023289"/>
    </source>
</evidence>
<keyword evidence="4" id="KW-0488">Methylation</keyword>
<dbReference type="GO" id="GO:0007186">
    <property type="term" value="P:G protein-coupled receptor signaling pathway"/>
    <property type="evidence" value="ECO:0007669"/>
    <property type="project" value="InterPro"/>
</dbReference>
<evidence type="ECO:0000256" key="4">
    <source>
        <dbReference type="ARBA" id="ARBA00022481"/>
    </source>
</evidence>
<feature type="domain" description="G protein gamma" evidence="10">
    <location>
        <begin position="1"/>
        <end position="66"/>
    </location>
</feature>
<dbReference type="SUPFAM" id="SSF48670">
    <property type="entry name" value="Transducin (heterotrimeric G protein), gamma chain"/>
    <property type="match status" value="1"/>
</dbReference>
<evidence type="ECO:0000259" key="10">
    <source>
        <dbReference type="PROSITE" id="PS50058"/>
    </source>
</evidence>
<dbReference type="EMBL" id="JAODUP010000396">
    <property type="protein sequence ID" value="KAK2150671.1"/>
    <property type="molecule type" value="Genomic_DNA"/>
</dbReference>
<evidence type="ECO:0000256" key="7">
    <source>
        <dbReference type="ARBA" id="ARBA00023288"/>
    </source>
</evidence>
<name>A0AAD9N0M4_9ANNE</name>
<comment type="function">
    <text evidence="9">Guanine nucleotide-binding proteins (G proteins) are involved as a modulator or transducer in various transmembrane signaling systems. The beta and gamma chains are required for the GTPase activity, for replacement of GDP by GTP, and for G protein-effector interaction.</text>
</comment>
<comment type="similarity">
    <text evidence="2 9">Belongs to the G protein gamma family.</text>
</comment>
<keyword evidence="12" id="KW-1185">Reference proteome</keyword>
<evidence type="ECO:0000256" key="3">
    <source>
        <dbReference type="ARBA" id="ARBA00022475"/>
    </source>
</evidence>
<comment type="subcellular location">
    <subcellularLocation>
        <location evidence="1 9">Cell membrane</location>
        <topology evidence="1 9">Lipid-anchor</topology>
        <orientation evidence="1 9">Cytoplasmic side</orientation>
    </subcellularLocation>
</comment>
<comment type="caution">
    <text evidence="11">The sequence shown here is derived from an EMBL/GenBank/DDBJ whole genome shotgun (WGS) entry which is preliminary data.</text>
</comment>
<dbReference type="PRINTS" id="PR00321">
    <property type="entry name" value="GPROTEING"/>
</dbReference>
<dbReference type="Proteomes" id="UP001208570">
    <property type="component" value="Unassembled WGS sequence"/>
</dbReference>
<accession>A0AAD9N0M4</accession>
<evidence type="ECO:0000256" key="1">
    <source>
        <dbReference type="ARBA" id="ARBA00004342"/>
    </source>
</evidence>
<keyword evidence="8" id="KW-0636">Prenylation</keyword>
<dbReference type="GO" id="GO:0031681">
    <property type="term" value="F:G-protein beta-subunit binding"/>
    <property type="evidence" value="ECO:0007669"/>
    <property type="project" value="InterPro"/>
</dbReference>
<dbReference type="Gene3D" id="4.10.260.10">
    <property type="entry name" value="Transducin (heterotrimeric G protein), gamma chain"/>
    <property type="match status" value="1"/>
</dbReference>
<keyword evidence="6 9" id="KW-0807">Transducer</keyword>
<evidence type="ECO:0000256" key="6">
    <source>
        <dbReference type="ARBA" id="ARBA00023224"/>
    </source>
</evidence>
<keyword evidence="7 9" id="KW-0449">Lipoprotein</keyword>
<dbReference type="GO" id="GO:0005834">
    <property type="term" value="C:heterotrimeric G-protein complex"/>
    <property type="evidence" value="ECO:0007669"/>
    <property type="project" value="InterPro"/>
</dbReference>
<evidence type="ECO:0000313" key="11">
    <source>
        <dbReference type="EMBL" id="KAK2150671.1"/>
    </source>
</evidence>
<dbReference type="AlphaFoldDB" id="A0AAD9N0M4"/>
<evidence type="ECO:0000256" key="5">
    <source>
        <dbReference type="ARBA" id="ARBA00023136"/>
    </source>
</evidence>
<keyword evidence="3 9" id="KW-1003">Cell membrane</keyword>
<protein>
    <recommendedName>
        <fullName evidence="9">Guanine nucleotide-binding protein subunit gamma</fullName>
    </recommendedName>
</protein>
<evidence type="ECO:0000313" key="12">
    <source>
        <dbReference type="Proteomes" id="UP001208570"/>
    </source>
</evidence>
<dbReference type="InterPro" id="IPR001770">
    <property type="entry name" value="G-protein_gamma"/>
</dbReference>
<sequence>MSSQKQELQRQMNQLRVEASVQRVAMSKTIAELISFMQQQMPSDLLVNGMVQTENPFRDHKSCIIL</sequence>
<dbReference type="FunFam" id="4.10.260.10:FF:000001">
    <property type="entry name" value="Guanine nucleotide-binding protein subunit gamma"/>
    <property type="match status" value="1"/>
</dbReference>
<evidence type="ECO:0000256" key="9">
    <source>
        <dbReference type="RuleBase" id="RU004973"/>
    </source>
</evidence>
<keyword evidence="5 9" id="KW-0472">Membrane</keyword>
<proteinExistence type="inferred from homology"/>
<dbReference type="InterPro" id="IPR015898">
    <property type="entry name" value="G-protein_gamma-like_dom"/>
</dbReference>
<dbReference type="PROSITE" id="PS50058">
    <property type="entry name" value="G_PROTEIN_GAMMA"/>
    <property type="match status" value="1"/>
</dbReference>
<dbReference type="PANTHER" id="PTHR13809">
    <property type="entry name" value="GUANINE NUCLEOTIDE-BINDING PROTEIN GAMMA SUBUNIT"/>
    <property type="match status" value="1"/>
</dbReference>
<organism evidence="11 12">
    <name type="scientific">Paralvinella palmiformis</name>
    <dbReference type="NCBI Taxonomy" id="53620"/>
    <lineage>
        <taxon>Eukaryota</taxon>
        <taxon>Metazoa</taxon>
        <taxon>Spiralia</taxon>
        <taxon>Lophotrochozoa</taxon>
        <taxon>Annelida</taxon>
        <taxon>Polychaeta</taxon>
        <taxon>Sedentaria</taxon>
        <taxon>Canalipalpata</taxon>
        <taxon>Terebellida</taxon>
        <taxon>Terebelliformia</taxon>
        <taxon>Alvinellidae</taxon>
        <taxon>Paralvinella</taxon>
    </lineage>
</organism>
<reference evidence="11" key="1">
    <citation type="journal article" date="2023" name="Mol. Biol. Evol.">
        <title>Third-Generation Sequencing Reveals the Adaptive Role of the Epigenome in Three Deep-Sea Polychaetes.</title>
        <authorList>
            <person name="Perez M."/>
            <person name="Aroh O."/>
            <person name="Sun Y."/>
            <person name="Lan Y."/>
            <person name="Juniper S.K."/>
            <person name="Young C.R."/>
            <person name="Angers B."/>
            <person name="Qian P.Y."/>
        </authorList>
    </citation>
    <scope>NUCLEOTIDE SEQUENCE</scope>
    <source>
        <strain evidence="11">P08H-3</strain>
    </source>
</reference>
<dbReference type="Pfam" id="PF00631">
    <property type="entry name" value="G-gamma"/>
    <property type="match status" value="1"/>
</dbReference>
<dbReference type="SMART" id="SM00224">
    <property type="entry name" value="GGL"/>
    <property type="match status" value="1"/>
</dbReference>
<dbReference type="CDD" id="cd00068">
    <property type="entry name" value="GGL"/>
    <property type="match status" value="1"/>
</dbReference>